<dbReference type="RefSeq" id="XP_038059992.1">
    <property type="nucleotide sequence ID" value="XM_038204064.1"/>
</dbReference>
<dbReference type="OMA" id="HTENLMN"/>
<evidence type="ECO:0000256" key="4">
    <source>
        <dbReference type="ARBA" id="ARBA00010441"/>
    </source>
</evidence>
<evidence type="ECO:0000256" key="15">
    <source>
        <dbReference type="ARBA" id="ARBA00023211"/>
    </source>
</evidence>
<evidence type="ECO:0000256" key="3">
    <source>
        <dbReference type="ARBA" id="ARBA00004141"/>
    </source>
</evidence>
<organism evidence="21 22">
    <name type="scientific">Patiria miniata</name>
    <name type="common">Bat star</name>
    <name type="synonym">Asterina miniata</name>
    <dbReference type="NCBI Taxonomy" id="46514"/>
    <lineage>
        <taxon>Eukaryota</taxon>
        <taxon>Metazoa</taxon>
        <taxon>Echinodermata</taxon>
        <taxon>Eleutherozoa</taxon>
        <taxon>Asterozoa</taxon>
        <taxon>Asteroidea</taxon>
        <taxon>Valvatacea</taxon>
        <taxon>Valvatida</taxon>
        <taxon>Asterinidae</taxon>
        <taxon>Patiria</taxon>
    </lineage>
</organism>
<comment type="similarity">
    <text evidence="4 18 19">Belongs to the CDP-alcohol phosphatidyltransferase class-I family.</text>
</comment>
<keyword evidence="8 20" id="KW-0812">Transmembrane</keyword>
<proteinExistence type="inferred from homology"/>
<dbReference type="FunFam" id="1.20.120.1760:FF:000003">
    <property type="entry name" value="CDP-diacylglycerol--inositol 3-phosphatidyltransferase"/>
    <property type="match status" value="1"/>
</dbReference>
<evidence type="ECO:0000256" key="8">
    <source>
        <dbReference type="ARBA" id="ARBA00022692"/>
    </source>
</evidence>
<comment type="cofactor">
    <cofactor evidence="1">
        <name>Mn(2+)</name>
        <dbReference type="ChEBI" id="CHEBI:29035"/>
    </cofactor>
</comment>
<keyword evidence="16 18" id="KW-1208">Phospholipid metabolism</keyword>
<accession>A0A914A801</accession>
<evidence type="ECO:0000256" key="20">
    <source>
        <dbReference type="SAM" id="Phobius"/>
    </source>
</evidence>
<dbReference type="Proteomes" id="UP000887568">
    <property type="component" value="Unplaced"/>
</dbReference>
<keyword evidence="10" id="KW-0460">Magnesium</keyword>
<evidence type="ECO:0000313" key="22">
    <source>
        <dbReference type="Proteomes" id="UP000887568"/>
    </source>
</evidence>
<keyword evidence="13 18" id="KW-0472">Membrane</keyword>
<dbReference type="EC" id="2.7.8.11" evidence="5 18"/>
<evidence type="ECO:0000256" key="19">
    <source>
        <dbReference type="RuleBase" id="RU003750"/>
    </source>
</evidence>
<evidence type="ECO:0000256" key="11">
    <source>
        <dbReference type="ARBA" id="ARBA00022989"/>
    </source>
</evidence>
<evidence type="ECO:0000256" key="5">
    <source>
        <dbReference type="ARBA" id="ARBA00013212"/>
    </source>
</evidence>
<dbReference type="PIRSF" id="PIRSF000848">
    <property type="entry name" value="CDP_diag_ino_3_P"/>
    <property type="match status" value="1"/>
</dbReference>
<dbReference type="OrthoDB" id="10251079at2759"/>
<evidence type="ECO:0000256" key="16">
    <source>
        <dbReference type="ARBA" id="ARBA00023264"/>
    </source>
</evidence>
<protein>
    <recommendedName>
        <fullName evidence="17 18">CDP-diacylglycerol--inositol 3-phosphatidyltransferase</fullName>
        <ecNumber evidence="5 18">2.7.8.11</ecNumber>
    </recommendedName>
</protein>
<evidence type="ECO:0000256" key="14">
    <source>
        <dbReference type="ARBA" id="ARBA00023209"/>
    </source>
</evidence>
<evidence type="ECO:0000313" key="21">
    <source>
        <dbReference type="EnsemblMetazoa" id="XP_038059992.1"/>
    </source>
</evidence>
<dbReference type="GO" id="GO:0046872">
    <property type="term" value="F:metal ion binding"/>
    <property type="evidence" value="ECO:0007669"/>
    <property type="project" value="UniProtKB-KW"/>
</dbReference>
<sequence>MAENIFLFVPNMIGYGRIVLALISFYYMRTDYVTATWCYLLSYLLDEFDGIAARTLNQETKFGEMLDMLTDRCATMCLLVTLSVLYPDYMFWFQLIMTIDMAGHWLFFHSSILKGISNHKLVDMSGNPILRIYYTSKPVLDVLVYGNELFYIMLYLLYFSEGPLIPVVSVGIFRLILLISAPVSLAKLAITLLHLVTAAQDMAIIDVSEREQKAKNRQG</sequence>
<dbReference type="InterPro" id="IPR048254">
    <property type="entry name" value="CDP_ALCOHOL_P_TRANSF_CS"/>
</dbReference>
<evidence type="ECO:0000256" key="7">
    <source>
        <dbReference type="ARBA" id="ARBA00022679"/>
    </source>
</evidence>
<feature type="transmembrane region" description="Helical" evidence="20">
    <location>
        <begin position="7"/>
        <end position="27"/>
    </location>
</feature>
<dbReference type="EnsemblMetazoa" id="XM_038204064.1">
    <property type="protein sequence ID" value="XP_038059992.1"/>
    <property type="gene ID" value="LOC119730984"/>
</dbReference>
<dbReference type="Gene3D" id="1.20.120.1760">
    <property type="match status" value="1"/>
</dbReference>
<dbReference type="GeneID" id="119730984"/>
<dbReference type="GO" id="GO:0005794">
    <property type="term" value="C:Golgi apparatus"/>
    <property type="evidence" value="ECO:0007669"/>
    <property type="project" value="TreeGrafter"/>
</dbReference>
<keyword evidence="14 18" id="KW-0594">Phospholipid biosynthesis</keyword>
<keyword evidence="22" id="KW-1185">Reference proteome</keyword>
<evidence type="ECO:0000256" key="13">
    <source>
        <dbReference type="ARBA" id="ARBA00023136"/>
    </source>
</evidence>
<dbReference type="InterPro" id="IPR043130">
    <property type="entry name" value="CDP-OH_PTrfase_TM_dom"/>
</dbReference>
<dbReference type="GO" id="GO:0016020">
    <property type="term" value="C:membrane"/>
    <property type="evidence" value="ECO:0007669"/>
    <property type="project" value="UniProtKB-SubCell"/>
</dbReference>
<evidence type="ECO:0000256" key="17">
    <source>
        <dbReference type="ARBA" id="ARBA00070582"/>
    </source>
</evidence>
<evidence type="ECO:0000256" key="9">
    <source>
        <dbReference type="ARBA" id="ARBA00022723"/>
    </source>
</evidence>
<reference evidence="21" key="1">
    <citation type="submission" date="2022-11" db="UniProtKB">
        <authorList>
            <consortium name="EnsemblMetazoa"/>
        </authorList>
    </citation>
    <scope>IDENTIFICATION</scope>
</reference>
<dbReference type="InterPro" id="IPR014387">
    <property type="entry name" value="CDP_diag_ino_3_P_euk"/>
</dbReference>
<keyword evidence="12 18" id="KW-0443">Lipid metabolism</keyword>
<dbReference type="PANTHER" id="PTHR15362">
    <property type="entry name" value="PHOSPHATIDYLINOSITOL SYNTHASE"/>
    <property type="match status" value="1"/>
</dbReference>
<evidence type="ECO:0000256" key="12">
    <source>
        <dbReference type="ARBA" id="ARBA00023098"/>
    </source>
</evidence>
<evidence type="ECO:0000256" key="10">
    <source>
        <dbReference type="ARBA" id="ARBA00022842"/>
    </source>
</evidence>
<evidence type="ECO:0000256" key="1">
    <source>
        <dbReference type="ARBA" id="ARBA00001936"/>
    </source>
</evidence>
<dbReference type="Pfam" id="PF01066">
    <property type="entry name" value="CDP-OH_P_transf"/>
    <property type="match status" value="1"/>
</dbReference>
<keyword evidence="9" id="KW-0479">Metal-binding</keyword>
<dbReference type="AlphaFoldDB" id="A0A914A801"/>
<keyword evidence="11 20" id="KW-1133">Transmembrane helix</keyword>
<evidence type="ECO:0000256" key="2">
    <source>
        <dbReference type="ARBA" id="ARBA00001946"/>
    </source>
</evidence>
<comment type="cofactor">
    <cofactor evidence="2">
        <name>Mg(2+)</name>
        <dbReference type="ChEBI" id="CHEBI:18420"/>
    </cofactor>
</comment>
<keyword evidence="15" id="KW-0464">Manganese</keyword>
<dbReference type="PROSITE" id="PS00379">
    <property type="entry name" value="CDP_ALCOHOL_P_TRANSF"/>
    <property type="match status" value="1"/>
</dbReference>
<dbReference type="PANTHER" id="PTHR15362:SF4">
    <property type="entry name" value="CDP-DIACYLGLYCEROL--INOSITOL 3-PHOSPHATIDYLTRANSFERASE"/>
    <property type="match status" value="1"/>
</dbReference>
<keyword evidence="7 18" id="KW-0808">Transferase</keyword>
<comment type="catalytic activity">
    <reaction evidence="18">
        <text>a CDP-1,2-diacyl-sn-glycerol + myo-inositol = a 1,2-diacyl-sn-glycero-3-phospho-(1D-myo-inositol) + CMP + H(+)</text>
        <dbReference type="Rhea" id="RHEA:11580"/>
        <dbReference type="ChEBI" id="CHEBI:15378"/>
        <dbReference type="ChEBI" id="CHEBI:17268"/>
        <dbReference type="ChEBI" id="CHEBI:57880"/>
        <dbReference type="ChEBI" id="CHEBI:58332"/>
        <dbReference type="ChEBI" id="CHEBI:60377"/>
        <dbReference type="EC" id="2.7.8.11"/>
    </reaction>
</comment>
<comment type="subcellular location">
    <subcellularLocation>
        <location evidence="3">Membrane</location>
        <topology evidence="3">Multi-pass membrane protein</topology>
    </subcellularLocation>
</comment>
<evidence type="ECO:0000256" key="6">
    <source>
        <dbReference type="ARBA" id="ARBA00022516"/>
    </source>
</evidence>
<evidence type="ECO:0000256" key="18">
    <source>
        <dbReference type="PIRNR" id="PIRNR000848"/>
    </source>
</evidence>
<name>A0A914A801_PATMI</name>
<keyword evidence="6 18" id="KW-0444">Lipid biosynthesis</keyword>
<dbReference type="GO" id="GO:0003881">
    <property type="term" value="F:CDP-diacylglycerol-inositol 3-phosphatidyltransferase activity"/>
    <property type="evidence" value="ECO:0007669"/>
    <property type="project" value="UniProtKB-UniRule"/>
</dbReference>
<dbReference type="GO" id="GO:0006661">
    <property type="term" value="P:phosphatidylinositol biosynthetic process"/>
    <property type="evidence" value="ECO:0007669"/>
    <property type="project" value="TreeGrafter"/>
</dbReference>
<dbReference type="InterPro" id="IPR000462">
    <property type="entry name" value="CDP-OH_P_trans"/>
</dbReference>